<dbReference type="EMBL" id="JAIQCV010000009">
    <property type="protein sequence ID" value="KAH1063291.1"/>
    <property type="molecule type" value="Genomic_DNA"/>
</dbReference>
<dbReference type="AlphaFoldDB" id="A0A9D3ZQY8"/>
<evidence type="ECO:0000313" key="2">
    <source>
        <dbReference type="Proteomes" id="UP000828251"/>
    </source>
</evidence>
<organism evidence="1 2">
    <name type="scientific">Gossypium stocksii</name>
    <dbReference type="NCBI Taxonomy" id="47602"/>
    <lineage>
        <taxon>Eukaryota</taxon>
        <taxon>Viridiplantae</taxon>
        <taxon>Streptophyta</taxon>
        <taxon>Embryophyta</taxon>
        <taxon>Tracheophyta</taxon>
        <taxon>Spermatophyta</taxon>
        <taxon>Magnoliopsida</taxon>
        <taxon>eudicotyledons</taxon>
        <taxon>Gunneridae</taxon>
        <taxon>Pentapetalae</taxon>
        <taxon>rosids</taxon>
        <taxon>malvids</taxon>
        <taxon>Malvales</taxon>
        <taxon>Malvaceae</taxon>
        <taxon>Malvoideae</taxon>
        <taxon>Gossypium</taxon>
    </lineage>
</organism>
<proteinExistence type="predicted"/>
<name>A0A9D3ZQY8_9ROSI</name>
<protein>
    <submittedName>
        <fullName evidence="1">Uncharacterized protein</fullName>
    </submittedName>
</protein>
<comment type="caution">
    <text evidence="1">The sequence shown here is derived from an EMBL/GenBank/DDBJ whole genome shotgun (WGS) entry which is preliminary data.</text>
</comment>
<gene>
    <name evidence="1" type="ORF">J1N35_028278</name>
</gene>
<keyword evidence="2" id="KW-1185">Reference proteome</keyword>
<evidence type="ECO:0000313" key="1">
    <source>
        <dbReference type="EMBL" id="KAH1063291.1"/>
    </source>
</evidence>
<accession>A0A9D3ZQY8</accession>
<dbReference type="Proteomes" id="UP000828251">
    <property type="component" value="Unassembled WGS sequence"/>
</dbReference>
<sequence>MAKEALRGGLVVKKLERKKLEGNMELELEESTPTLKPTERLNPSGPKSQRGFLYLDLEGLIGNGLGLQCRSKMKWIVIWSKRKAYEFLVTRLQGRKSRNWSKSIGIVITLDKSIWMFYGHEMPHTTKEQAPTIALFNLTELFIEEMISFEEPCIGQNLNWFLHKLERFTAEGCAAMVSTVQMVKSLEEVTVVFQLEGGFHVSSLEKLYLKDMQELQFNVTTVVENCTNMTMCFTVDVNNLMDARTQLSLHDEKNNARLSKIHEDHFLNLEDVKLNNCGVEEMFQLEGPSSSNYKPRTQMLLLNSF</sequence>
<reference evidence="1 2" key="1">
    <citation type="journal article" date="2021" name="Plant Biotechnol. J.">
        <title>Multi-omics assisted identification of the key and species-specific regulatory components of drought-tolerant mechanisms in Gossypium stocksii.</title>
        <authorList>
            <person name="Yu D."/>
            <person name="Ke L."/>
            <person name="Zhang D."/>
            <person name="Wu Y."/>
            <person name="Sun Y."/>
            <person name="Mei J."/>
            <person name="Sun J."/>
            <person name="Sun Y."/>
        </authorList>
    </citation>
    <scope>NUCLEOTIDE SEQUENCE [LARGE SCALE GENOMIC DNA]</scope>
    <source>
        <strain evidence="2">cv. E1</strain>
        <tissue evidence="1">Leaf</tissue>
    </source>
</reference>